<evidence type="ECO:0000256" key="1">
    <source>
        <dbReference type="ARBA" id="ARBA00022490"/>
    </source>
</evidence>
<dbReference type="RefSeq" id="WP_015903022.1">
    <property type="nucleotide sequence ID" value="NC_012108.1"/>
</dbReference>
<dbReference type="InterPro" id="IPR000397">
    <property type="entry name" value="Heat_shock_Hsp33"/>
</dbReference>
<reference evidence="6 7" key="1">
    <citation type="journal article" date="2009" name="Environ. Microbiol.">
        <title>Genome sequence of Desulfobacterium autotrophicum HRM2, a marine sulfate reducer oxidizing organic carbon completely to carbon dioxide.</title>
        <authorList>
            <person name="Strittmatter A.W."/>
            <person name="Liesegang H."/>
            <person name="Rabus R."/>
            <person name="Decker I."/>
            <person name="Amann J."/>
            <person name="Andres S."/>
            <person name="Henne A."/>
            <person name="Fricke W.F."/>
            <person name="Martinez-Arias R."/>
            <person name="Bartels D."/>
            <person name="Goesmann A."/>
            <person name="Krause L."/>
            <person name="Puehler A."/>
            <person name="Klenk H.P."/>
            <person name="Richter M."/>
            <person name="Schuler M."/>
            <person name="Gloeckner F.O."/>
            <person name="Meyerdierks A."/>
            <person name="Gottschalk G."/>
            <person name="Amann R."/>
        </authorList>
    </citation>
    <scope>NUCLEOTIDE SEQUENCE [LARGE SCALE GENOMIC DNA]</scope>
    <source>
        <strain evidence="7">ATCC 43914 / DSM 3382 / HRM2</strain>
    </source>
</reference>
<name>C0QLS7_DESAH</name>
<proteinExistence type="predicted"/>
<keyword evidence="5" id="KW-0676">Redox-active center</keyword>
<organism evidence="6 7">
    <name type="scientific">Desulforapulum autotrophicum (strain ATCC 43914 / DSM 3382 / VKM B-1955 / HRM2)</name>
    <name type="common">Desulfobacterium autotrophicum</name>
    <dbReference type="NCBI Taxonomy" id="177437"/>
    <lineage>
        <taxon>Bacteria</taxon>
        <taxon>Pseudomonadati</taxon>
        <taxon>Thermodesulfobacteriota</taxon>
        <taxon>Desulfobacteria</taxon>
        <taxon>Desulfobacterales</taxon>
        <taxon>Desulfobacteraceae</taxon>
        <taxon>Desulforapulum</taxon>
    </lineage>
</organism>
<keyword evidence="4" id="KW-0143">Chaperone</keyword>
<protein>
    <submittedName>
        <fullName evidence="6">HslO</fullName>
    </submittedName>
</protein>
<keyword evidence="2" id="KW-0862">Zinc</keyword>
<dbReference type="Pfam" id="PF01430">
    <property type="entry name" value="HSP33"/>
    <property type="match status" value="1"/>
</dbReference>
<dbReference type="GO" id="GO:0044183">
    <property type="term" value="F:protein folding chaperone"/>
    <property type="evidence" value="ECO:0007669"/>
    <property type="project" value="TreeGrafter"/>
</dbReference>
<evidence type="ECO:0000313" key="7">
    <source>
        <dbReference type="Proteomes" id="UP000000442"/>
    </source>
</evidence>
<dbReference type="PANTHER" id="PTHR30111">
    <property type="entry name" value="33 KDA CHAPERONIN"/>
    <property type="match status" value="1"/>
</dbReference>
<dbReference type="InterPro" id="IPR016154">
    <property type="entry name" value="Heat_shock_Hsp33_C"/>
</dbReference>
<dbReference type="PIRSF" id="PIRSF005261">
    <property type="entry name" value="Heat_shock_Hsp33"/>
    <property type="match status" value="1"/>
</dbReference>
<dbReference type="PANTHER" id="PTHR30111:SF1">
    <property type="entry name" value="33 KDA CHAPERONIN"/>
    <property type="match status" value="1"/>
</dbReference>
<gene>
    <name evidence="6" type="primary">hslO</name>
    <name evidence="6" type="ordered locus">HRM2_11210</name>
</gene>
<dbReference type="InterPro" id="IPR016153">
    <property type="entry name" value="Heat_shock_Hsp33_N"/>
</dbReference>
<evidence type="ECO:0000256" key="3">
    <source>
        <dbReference type="ARBA" id="ARBA00023157"/>
    </source>
</evidence>
<evidence type="ECO:0000256" key="4">
    <source>
        <dbReference type="ARBA" id="ARBA00023186"/>
    </source>
</evidence>
<dbReference type="GO" id="GO:0042026">
    <property type="term" value="P:protein refolding"/>
    <property type="evidence" value="ECO:0007669"/>
    <property type="project" value="TreeGrafter"/>
</dbReference>
<dbReference type="SUPFAM" id="SSF118352">
    <property type="entry name" value="HSP33 redox switch-like"/>
    <property type="match status" value="1"/>
</dbReference>
<dbReference type="eggNOG" id="COG1281">
    <property type="taxonomic scope" value="Bacteria"/>
</dbReference>
<dbReference type="OrthoDB" id="9793753at2"/>
<dbReference type="KEGG" id="dat:HRM2_11210"/>
<sequence>MIKKDIFKGDLKEQLKASAQDRLYRFMMADGMIRGAVVKTTRMVNEMRANHELGGLETLVLGQAYIAAALLTANLKARDRISMAIQCSGPVQGLDVESNVFGEVRGYLKDPGFSAHMDKAATTLSSLFGAGFLTVTKYLEEAKHPYSGQVVLEYGTIAEDLANYFLKSEQTPTAFNLSVHFDEKGEVTGAGGLYLQAMPGADDDTMAKAQTMLRNIDSLGSSFADNKEPEALVNLHFQGLNPVFLENHRVEFFCRCSEKIMKGHLAALPEKDIADILDNGPFPVELRCHNCNSVYRFTRQDIETLGKPSA</sequence>
<dbReference type="Gene3D" id="3.90.1280.10">
    <property type="entry name" value="HSP33 redox switch-like"/>
    <property type="match status" value="1"/>
</dbReference>
<keyword evidence="3" id="KW-1015">Disulfide bond</keyword>
<dbReference type="CDD" id="cd00498">
    <property type="entry name" value="Hsp33"/>
    <property type="match status" value="1"/>
</dbReference>
<dbReference type="SUPFAM" id="SSF64397">
    <property type="entry name" value="Hsp33 domain"/>
    <property type="match status" value="1"/>
</dbReference>
<evidence type="ECO:0000256" key="2">
    <source>
        <dbReference type="ARBA" id="ARBA00022833"/>
    </source>
</evidence>
<keyword evidence="7" id="KW-1185">Reference proteome</keyword>
<evidence type="ECO:0000313" key="6">
    <source>
        <dbReference type="EMBL" id="ACN14233.1"/>
    </source>
</evidence>
<dbReference type="Gene3D" id="3.55.30.10">
    <property type="entry name" value="Hsp33 domain"/>
    <property type="match status" value="1"/>
</dbReference>
<accession>C0QLS7</accession>
<dbReference type="AlphaFoldDB" id="C0QLS7"/>
<keyword evidence="1" id="KW-0963">Cytoplasm</keyword>
<dbReference type="Proteomes" id="UP000000442">
    <property type="component" value="Chromosome"/>
</dbReference>
<dbReference type="GO" id="GO:0005737">
    <property type="term" value="C:cytoplasm"/>
    <property type="evidence" value="ECO:0007669"/>
    <property type="project" value="InterPro"/>
</dbReference>
<dbReference type="HOGENOM" id="CLU_054493_1_0_7"/>
<dbReference type="STRING" id="177437.HRM2_11210"/>
<evidence type="ECO:0000256" key="5">
    <source>
        <dbReference type="ARBA" id="ARBA00023284"/>
    </source>
</evidence>
<dbReference type="EMBL" id="CP001087">
    <property type="protein sequence ID" value="ACN14233.1"/>
    <property type="molecule type" value="Genomic_DNA"/>
</dbReference>
<dbReference type="GO" id="GO:0051082">
    <property type="term" value="F:unfolded protein binding"/>
    <property type="evidence" value="ECO:0007669"/>
    <property type="project" value="InterPro"/>
</dbReference>